<comment type="subcellular location">
    <subcellularLocation>
        <location evidence="1">Secreted</location>
        <location evidence="1">Cell wall</location>
    </subcellularLocation>
</comment>
<dbReference type="PANTHER" id="PTHR31339:SF12">
    <property type="entry name" value="ENDO-POLYGALACTURONASE-LIKE PROTEIN"/>
    <property type="match status" value="1"/>
</dbReference>
<evidence type="ECO:0000313" key="7">
    <source>
        <dbReference type="EMBL" id="RHN51467.1"/>
    </source>
</evidence>
<dbReference type="Pfam" id="PF00295">
    <property type="entry name" value="Glyco_hydro_28"/>
    <property type="match status" value="1"/>
</dbReference>
<dbReference type="PANTHER" id="PTHR31339">
    <property type="entry name" value="PECTIN LYASE-RELATED"/>
    <property type="match status" value="1"/>
</dbReference>
<keyword evidence="3" id="KW-0134">Cell wall</keyword>
<dbReference type="GO" id="GO:0005975">
    <property type="term" value="P:carbohydrate metabolic process"/>
    <property type="evidence" value="ECO:0007669"/>
    <property type="project" value="InterPro"/>
</dbReference>
<name>A0A396HKQ4_MEDTR</name>
<dbReference type="SUPFAM" id="SSF51126">
    <property type="entry name" value="Pectin lyase-like"/>
    <property type="match status" value="1"/>
</dbReference>
<reference evidence="7" key="1">
    <citation type="journal article" date="2018" name="Nat. Plants">
        <title>Whole-genome landscape of Medicago truncatula symbiotic genes.</title>
        <authorList>
            <person name="Pecrix Y."/>
            <person name="Gamas P."/>
            <person name="Carrere S."/>
        </authorList>
    </citation>
    <scope>NUCLEOTIDE SEQUENCE</scope>
    <source>
        <tissue evidence="7">Leaves</tissue>
    </source>
</reference>
<dbReference type="EC" id="3.2.1.67" evidence="7"/>
<keyword evidence="5 6" id="KW-0326">Glycosidase</keyword>
<sequence length="98" mass="10816">MLPTPFKHSRCLQCEVLVLHYSSTNVRIEDCQIVSGDDCVAIKSGWNEYGIQFGMPSQHIIITRLKCVSPDSAMIALGSEMSGGIQDIRIEDLTAMNT</sequence>
<dbReference type="Proteomes" id="UP000265566">
    <property type="component" value="Chromosome 6"/>
</dbReference>
<dbReference type="InterPro" id="IPR000743">
    <property type="entry name" value="Glyco_hydro_28"/>
</dbReference>
<evidence type="ECO:0000256" key="1">
    <source>
        <dbReference type="ARBA" id="ARBA00004191"/>
    </source>
</evidence>
<dbReference type="EMBL" id="PSQE01000006">
    <property type="protein sequence ID" value="RHN51467.1"/>
    <property type="molecule type" value="Genomic_DNA"/>
</dbReference>
<organism evidence="7">
    <name type="scientific">Medicago truncatula</name>
    <name type="common">Barrel medic</name>
    <name type="synonym">Medicago tribuloides</name>
    <dbReference type="NCBI Taxonomy" id="3880"/>
    <lineage>
        <taxon>Eukaryota</taxon>
        <taxon>Viridiplantae</taxon>
        <taxon>Streptophyta</taxon>
        <taxon>Embryophyta</taxon>
        <taxon>Tracheophyta</taxon>
        <taxon>Spermatophyta</taxon>
        <taxon>Magnoliopsida</taxon>
        <taxon>eudicotyledons</taxon>
        <taxon>Gunneridae</taxon>
        <taxon>Pentapetalae</taxon>
        <taxon>rosids</taxon>
        <taxon>fabids</taxon>
        <taxon>Fabales</taxon>
        <taxon>Fabaceae</taxon>
        <taxon>Papilionoideae</taxon>
        <taxon>50 kb inversion clade</taxon>
        <taxon>NPAAA clade</taxon>
        <taxon>Hologalegina</taxon>
        <taxon>IRL clade</taxon>
        <taxon>Trifolieae</taxon>
        <taxon>Medicago</taxon>
    </lineage>
</organism>
<evidence type="ECO:0000256" key="5">
    <source>
        <dbReference type="ARBA" id="ARBA00023295"/>
    </source>
</evidence>
<evidence type="ECO:0000256" key="6">
    <source>
        <dbReference type="RuleBase" id="RU361169"/>
    </source>
</evidence>
<dbReference type="InterPro" id="IPR051801">
    <property type="entry name" value="GH28_Enzymes"/>
</dbReference>
<dbReference type="AlphaFoldDB" id="A0A396HKQ4"/>
<accession>A0A396HKQ4</accession>
<dbReference type="Gene3D" id="2.160.20.10">
    <property type="entry name" value="Single-stranded right-handed beta-helix, Pectin lyase-like"/>
    <property type="match status" value="1"/>
</dbReference>
<dbReference type="Gramene" id="rna35904">
    <property type="protein sequence ID" value="RHN51467.1"/>
    <property type="gene ID" value="gene35904"/>
</dbReference>
<comment type="similarity">
    <text evidence="2 6">Belongs to the glycosyl hydrolase 28 family.</text>
</comment>
<evidence type="ECO:0000256" key="4">
    <source>
        <dbReference type="ARBA" id="ARBA00022801"/>
    </source>
</evidence>
<dbReference type="InterPro" id="IPR012334">
    <property type="entry name" value="Pectin_lyas_fold"/>
</dbReference>
<dbReference type="GO" id="GO:0047911">
    <property type="term" value="F:galacturan 1,4-alpha-galacturonidase activity"/>
    <property type="evidence" value="ECO:0007669"/>
    <property type="project" value="UniProtKB-EC"/>
</dbReference>
<dbReference type="GO" id="GO:0004650">
    <property type="term" value="F:polygalacturonase activity"/>
    <property type="evidence" value="ECO:0007669"/>
    <property type="project" value="InterPro"/>
</dbReference>
<gene>
    <name evidence="7" type="ORF">MtrunA17_Chr6g0468871</name>
</gene>
<keyword evidence="4 6" id="KW-0378">Hydrolase</keyword>
<evidence type="ECO:0000256" key="2">
    <source>
        <dbReference type="ARBA" id="ARBA00008834"/>
    </source>
</evidence>
<comment type="caution">
    <text evidence="7">The sequence shown here is derived from an EMBL/GenBank/DDBJ whole genome shotgun (WGS) entry which is preliminary data.</text>
</comment>
<evidence type="ECO:0000256" key="3">
    <source>
        <dbReference type="ARBA" id="ARBA00022512"/>
    </source>
</evidence>
<keyword evidence="3" id="KW-0964">Secreted</keyword>
<protein>
    <submittedName>
        <fullName evidence="7">Putative galacturan 1,4-alpha-galacturonidase</fullName>
        <ecNumber evidence="7">3.2.1.67</ecNumber>
    </submittedName>
</protein>
<proteinExistence type="inferred from homology"/>
<dbReference type="InterPro" id="IPR011050">
    <property type="entry name" value="Pectin_lyase_fold/virulence"/>
</dbReference>